<dbReference type="InterPro" id="IPR007492">
    <property type="entry name" value="LytTR_DNA-bd_dom"/>
</dbReference>
<dbReference type="Proteomes" id="UP000253410">
    <property type="component" value="Unassembled WGS sequence"/>
</dbReference>
<evidence type="ECO:0000313" key="3">
    <source>
        <dbReference type="Proteomes" id="UP000253410"/>
    </source>
</evidence>
<name>A0A365XRP6_9BACT</name>
<dbReference type="AlphaFoldDB" id="A0A365XRP6"/>
<sequence length="112" mass="13122">MTMQNDYFILRCGDRHEKIRYDELQYLEVMNDHILLHMKGYHLATLETLDWIMSRLPLTTFQRVHQWFVVSYRHITQLGEDHVMIGSVKIPVTRQALLALAAGMAGYSADSR</sequence>
<feature type="domain" description="HTH LytTR-type" evidence="1">
    <location>
        <begin position="14"/>
        <end position="105"/>
    </location>
</feature>
<dbReference type="GO" id="GO:0003677">
    <property type="term" value="F:DNA binding"/>
    <property type="evidence" value="ECO:0007669"/>
    <property type="project" value="InterPro"/>
</dbReference>
<dbReference type="OrthoDB" id="653109at2"/>
<protein>
    <recommendedName>
        <fullName evidence="1">HTH LytTR-type domain-containing protein</fullName>
    </recommendedName>
</protein>
<keyword evidence="3" id="KW-1185">Reference proteome</keyword>
<organism evidence="2 3">
    <name type="scientific">Chitinophaga flava</name>
    <dbReference type="NCBI Taxonomy" id="2259036"/>
    <lineage>
        <taxon>Bacteria</taxon>
        <taxon>Pseudomonadati</taxon>
        <taxon>Bacteroidota</taxon>
        <taxon>Chitinophagia</taxon>
        <taxon>Chitinophagales</taxon>
        <taxon>Chitinophagaceae</taxon>
        <taxon>Chitinophaga</taxon>
    </lineage>
</organism>
<dbReference type="Pfam" id="PF04397">
    <property type="entry name" value="LytTR"/>
    <property type="match status" value="1"/>
</dbReference>
<accession>A0A365XRP6</accession>
<comment type="caution">
    <text evidence="2">The sequence shown here is derived from an EMBL/GenBank/DDBJ whole genome shotgun (WGS) entry which is preliminary data.</text>
</comment>
<gene>
    <name evidence="2" type="ORF">DF182_16790</name>
</gene>
<proteinExistence type="predicted"/>
<dbReference type="Gene3D" id="2.40.50.1020">
    <property type="entry name" value="LytTr DNA-binding domain"/>
    <property type="match status" value="1"/>
</dbReference>
<evidence type="ECO:0000259" key="1">
    <source>
        <dbReference type="SMART" id="SM00850"/>
    </source>
</evidence>
<reference evidence="2 3" key="1">
    <citation type="submission" date="2018-05" db="EMBL/GenBank/DDBJ databases">
        <title>Chitinophaga sp. K3CV102501T nov., isolated from isolated from a monsoon evergreen broad-leaved forest soil.</title>
        <authorList>
            <person name="Lv Y."/>
        </authorList>
    </citation>
    <scope>NUCLEOTIDE SEQUENCE [LARGE SCALE GENOMIC DNA]</scope>
    <source>
        <strain evidence="2 3">GDMCC 1.1325</strain>
    </source>
</reference>
<dbReference type="EMBL" id="QFFJ01000002">
    <property type="protein sequence ID" value="RBL88255.1"/>
    <property type="molecule type" value="Genomic_DNA"/>
</dbReference>
<dbReference type="SMART" id="SM00850">
    <property type="entry name" value="LytTR"/>
    <property type="match status" value="1"/>
</dbReference>
<evidence type="ECO:0000313" key="2">
    <source>
        <dbReference type="EMBL" id="RBL88255.1"/>
    </source>
</evidence>